<dbReference type="Proteomes" id="UP000636811">
    <property type="component" value="Unassembled WGS sequence"/>
</dbReference>
<name>A0ABS0E457_9GAMM</name>
<protein>
    <submittedName>
        <fullName evidence="1">Uncharacterized protein</fullName>
    </submittedName>
</protein>
<organism evidence="1 2">
    <name type="scientific">Rahnella laticis</name>
    <dbReference type="NCBI Taxonomy" id="2787622"/>
    <lineage>
        <taxon>Bacteria</taxon>
        <taxon>Pseudomonadati</taxon>
        <taxon>Pseudomonadota</taxon>
        <taxon>Gammaproteobacteria</taxon>
        <taxon>Enterobacterales</taxon>
        <taxon>Yersiniaceae</taxon>
        <taxon>Rahnella</taxon>
    </lineage>
</organism>
<dbReference type="EMBL" id="JADOBI010000001">
    <property type="protein sequence ID" value="MBF7978074.1"/>
    <property type="molecule type" value="Genomic_DNA"/>
</dbReference>
<accession>A0ABS0E457</accession>
<evidence type="ECO:0000313" key="2">
    <source>
        <dbReference type="Proteomes" id="UP000636811"/>
    </source>
</evidence>
<gene>
    <name evidence="1" type="ORF">IV433_01470</name>
</gene>
<reference evidence="1 2" key="1">
    <citation type="submission" date="2020-11" db="EMBL/GenBank/DDBJ databases">
        <title>Taxonomic investigation of Rahnella strains.</title>
        <authorList>
            <person name="Lee S.D."/>
        </authorList>
    </citation>
    <scope>NUCLEOTIDE SEQUENCE [LARGE SCALE GENOMIC DNA]</scope>
    <source>
        <strain evidence="1 2">SAP-17</strain>
    </source>
</reference>
<comment type="caution">
    <text evidence="1">The sequence shown here is derived from an EMBL/GenBank/DDBJ whole genome shotgun (WGS) entry which is preliminary data.</text>
</comment>
<evidence type="ECO:0000313" key="1">
    <source>
        <dbReference type="EMBL" id="MBF7978074.1"/>
    </source>
</evidence>
<dbReference type="RefSeq" id="WP_195812732.1">
    <property type="nucleotide sequence ID" value="NZ_JADOBI010000001.1"/>
</dbReference>
<sequence length="107" mass="11489">MSTDKSVYGLVTPEENLISILSGYVYGGRPMQQSSLVGVLLLLKQQKEDIASLNQQLSAKTISEQNIINAFGIKGEGAHSKLVIEYVSGLVAERDALVAERAIRGGL</sequence>
<proteinExistence type="predicted"/>
<keyword evidence="2" id="KW-1185">Reference proteome</keyword>